<gene>
    <name evidence="3" type="ORF">H0I76_05435</name>
</gene>
<accession>A0A8J7M524</accession>
<protein>
    <submittedName>
        <fullName evidence="3">Acyl-CoA synthetase</fullName>
    </submittedName>
</protein>
<dbReference type="Pfam" id="PF00501">
    <property type="entry name" value="AMP-binding"/>
    <property type="match status" value="1"/>
</dbReference>
<reference evidence="3" key="1">
    <citation type="submission" date="2020-12" db="EMBL/GenBank/DDBJ databases">
        <title>Bacterial taxonomy.</title>
        <authorList>
            <person name="Pan X."/>
        </authorList>
    </citation>
    <scope>NUCLEOTIDE SEQUENCE</scope>
    <source>
        <strain evidence="3">M0105</strain>
    </source>
</reference>
<dbReference type="Gene3D" id="3.30.300.30">
    <property type="match status" value="1"/>
</dbReference>
<name>A0A8J7M524_9RHOB</name>
<comment type="caution">
    <text evidence="3">The sequence shown here is derived from an EMBL/GenBank/DDBJ whole genome shotgun (WGS) entry which is preliminary data.</text>
</comment>
<dbReference type="SUPFAM" id="SSF56801">
    <property type="entry name" value="Acetyl-CoA synthetase-like"/>
    <property type="match status" value="1"/>
</dbReference>
<dbReference type="Proteomes" id="UP000655420">
    <property type="component" value="Unassembled WGS sequence"/>
</dbReference>
<dbReference type="InterPro" id="IPR050237">
    <property type="entry name" value="ATP-dep_AMP-bd_enzyme"/>
</dbReference>
<dbReference type="InterPro" id="IPR025110">
    <property type="entry name" value="AMP-bd_C"/>
</dbReference>
<dbReference type="InterPro" id="IPR045851">
    <property type="entry name" value="AMP-bd_C_sf"/>
</dbReference>
<evidence type="ECO:0000259" key="2">
    <source>
        <dbReference type="Pfam" id="PF13193"/>
    </source>
</evidence>
<keyword evidence="4" id="KW-1185">Reference proteome</keyword>
<dbReference type="Gene3D" id="3.40.50.12780">
    <property type="entry name" value="N-terminal domain of ligase-like"/>
    <property type="match status" value="1"/>
</dbReference>
<dbReference type="AlphaFoldDB" id="A0A8J7M524"/>
<dbReference type="GO" id="GO:0016878">
    <property type="term" value="F:acid-thiol ligase activity"/>
    <property type="evidence" value="ECO:0007669"/>
    <property type="project" value="UniProtKB-ARBA"/>
</dbReference>
<feature type="domain" description="AMP-binding enzyme C-terminal" evidence="2">
    <location>
        <begin position="490"/>
        <end position="565"/>
    </location>
</feature>
<dbReference type="PANTHER" id="PTHR43767">
    <property type="entry name" value="LONG-CHAIN-FATTY-ACID--COA LIGASE"/>
    <property type="match status" value="1"/>
</dbReference>
<organism evidence="3 4">
    <name type="scientific">Thermohalobaculum xanthum</name>
    <dbReference type="NCBI Taxonomy" id="2753746"/>
    <lineage>
        <taxon>Bacteria</taxon>
        <taxon>Pseudomonadati</taxon>
        <taxon>Pseudomonadota</taxon>
        <taxon>Alphaproteobacteria</taxon>
        <taxon>Rhodobacterales</taxon>
        <taxon>Paracoccaceae</taxon>
        <taxon>Thermohalobaculum</taxon>
    </lineage>
</organism>
<feature type="domain" description="AMP-dependent synthetase/ligase" evidence="1">
    <location>
        <begin position="37"/>
        <end position="437"/>
    </location>
</feature>
<dbReference type="RefSeq" id="WP_200608053.1">
    <property type="nucleotide sequence ID" value="NZ_JAEHHL010000002.1"/>
</dbReference>
<proteinExistence type="predicted"/>
<evidence type="ECO:0000313" key="4">
    <source>
        <dbReference type="Proteomes" id="UP000655420"/>
    </source>
</evidence>
<dbReference type="EMBL" id="JAEHHL010000002">
    <property type="protein sequence ID" value="MBK0398621.1"/>
    <property type="molecule type" value="Genomic_DNA"/>
</dbReference>
<evidence type="ECO:0000259" key="1">
    <source>
        <dbReference type="Pfam" id="PF00501"/>
    </source>
</evidence>
<dbReference type="NCBIfam" id="NF005714">
    <property type="entry name" value="PRK07529.1"/>
    <property type="match status" value="1"/>
</dbReference>
<dbReference type="Pfam" id="PF13193">
    <property type="entry name" value="AMP-binding_C"/>
    <property type="match status" value="1"/>
</dbReference>
<evidence type="ECO:0000313" key="3">
    <source>
        <dbReference type="EMBL" id="MBK0398621.1"/>
    </source>
</evidence>
<sequence>MTEDHVVWATLEDKQDIEAVPTDTRWVDGTVYGMLCETAGRHPSRPAVSFQLRGEADAAAETLDWATLMAQVTQAANLFRRLGVGDRDAVAYVLPNATETVLTLLGGVTAGVVSPVNPLLETAQIAAILRESGAKVVVTLAPFVKTDVAQKVHAAVAEAPDVETVLEVDLKRYLKPPLSWLIPLLRPRVERRHNARVLDFRAELAKERGDRLDFDENPDPGRIAATFHTGGTTGHPKIARHCQRGMVYNGRVGALCLIGHEDVLICPLPLFHVLAAYPVTMTALASGAHLVLPTPAGFRGEGVMDNFWKLVARWRVSFMVMVPTAASALMQRPIDADVSSLKYALCGSAPLPVELFRRFEEATGVMILEGYGMTEATCLVSLNPPDGERKIGSVGLPIPYTEVSILICGPGASIVRDCGVDEIGEICIRSPGVFPGYKDETRNAELFAQPGDWLRTGDLGRIDGDGYIWITGRAKDLIIRGGHNIDPALIEEALAGHPAVAFVGAIGQPDAHSGEVPCAYIELAMGAQATEAELLEFAASRIAEKAAVPKSIEILDELPKTAVGKIFKPDLRKRATARIYTRALLAAGIRAEVTVVEDPRLGLTAEIAVEGPNADAEAIEKVLGAFARPWRMKP</sequence>
<dbReference type="InterPro" id="IPR000873">
    <property type="entry name" value="AMP-dep_synth/lig_dom"/>
</dbReference>
<dbReference type="InterPro" id="IPR042099">
    <property type="entry name" value="ANL_N_sf"/>
</dbReference>
<dbReference type="PANTHER" id="PTHR43767:SF1">
    <property type="entry name" value="NONRIBOSOMAL PEPTIDE SYNTHASE PES1 (EUROFUNG)-RELATED"/>
    <property type="match status" value="1"/>
</dbReference>